<evidence type="ECO:0000256" key="1">
    <source>
        <dbReference type="SAM" id="Phobius"/>
    </source>
</evidence>
<dbReference type="Proteomes" id="UP001560573">
    <property type="component" value="Unassembled WGS sequence"/>
</dbReference>
<sequence length="308" mass="34952">MKKWLISFAVVIVLMLIAFYFIIPSRLVITNQLTIQCTEAATKRFLFDNTQWNKWWPGEKKDSSFTYRNDSYALRAGYYNSAAIVIQHNGKFISSVVNVLSSGKNAATVTWQSETGEYKNPFSRIIHYLKANELKQSIDDILSNLKTFLEKPENVYGMKIEQIIVRDTFLVSTQKTLPAYPATADVYALISQLQTYIKQQAGKETNPPMLHVLHEDSATYTVKVAIPVDKEIKGNGTIFFKEMVKGNILVAEIKGGRYTVSHAMDMLKTYVLDNQKTSPAIPFESLVTDRSAVSDTSKWVTKIYYPVL</sequence>
<protein>
    <submittedName>
        <fullName evidence="3">GyrI-like domain-containing protein</fullName>
    </submittedName>
</protein>
<proteinExistence type="predicted"/>
<dbReference type="SMART" id="SM00871">
    <property type="entry name" value="AraC_E_bind"/>
    <property type="match status" value="1"/>
</dbReference>
<keyword evidence="1" id="KW-1133">Transmembrane helix</keyword>
<evidence type="ECO:0000313" key="3">
    <source>
        <dbReference type="EMBL" id="MEX6688392.1"/>
    </source>
</evidence>
<dbReference type="RefSeq" id="WP_369329803.1">
    <property type="nucleotide sequence ID" value="NZ_JAULBC010000004.1"/>
</dbReference>
<gene>
    <name evidence="3" type="ORF">QTN47_12840</name>
</gene>
<evidence type="ECO:0000259" key="2">
    <source>
        <dbReference type="SMART" id="SM00871"/>
    </source>
</evidence>
<feature type="domain" description="AraC effector-binding" evidence="2">
    <location>
        <begin position="158"/>
        <end position="308"/>
    </location>
</feature>
<evidence type="ECO:0000313" key="4">
    <source>
        <dbReference type="Proteomes" id="UP001560573"/>
    </source>
</evidence>
<accession>A0ABV3ZEU0</accession>
<dbReference type="InterPro" id="IPR011256">
    <property type="entry name" value="Reg_factor_effector_dom_sf"/>
</dbReference>
<keyword evidence="1" id="KW-0472">Membrane</keyword>
<dbReference type="Gene3D" id="3.20.80.10">
    <property type="entry name" value="Regulatory factor, effector binding domain"/>
    <property type="match status" value="1"/>
</dbReference>
<reference evidence="3 4" key="1">
    <citation type="submission" date="2023-07" db="EMBL/GenBank/DDBJ databases">
        <authorList>
            <person name="Lian W.-H."/>
        </authorList>
    </citation>
    <scope>NUCLEOTIDE SEQUENCE [LARGE SCALE GENOMIC DNA]</scope>
    <source>
        <strain evidence="3 4">SYSU DXS3180</strain>
    </source>
</reference>
<organism evidence="3 4">
    <name type="scientific">Danxiaibacter flavus</name>
    <dbReference type="NCBI Taxonomy" id="3049108"/>
    <lineage>
        <taxon>Bacteria</taxon>
        <taxon>Pseudomonadati</taxon>
        <taxon>Bacteroidota</taxon>
        <taxon>Chitinophagia</taxon>
        <taxon>Chitinophagales</taxon>
        <taxon>Chitinophagaceae</taxon>
        <taxon>Danxiaibacter</taxon>
    </lineage>
</organism>
<feature type="transmembrane region" description="Helical" evidence="1">
    <location>
        <begin position="5"/>
        <end position="23"/>
    </location>
</feature>
<comment type="caution">
    <text evidence="3">The sequence shown here is derived from an EMBL/GenBank/DDBJ whole genome shotgun (WGS) entry which is preliminary data.</text>
</comment>
<dbReference type="InterPro" id="IPR010499">
    <property type="entry name" value="AraC_E-bd"/>
</dbReference>
<keyword evidence="4" id="KW-1185">Reference proteome</keyword>
<dbReference type="SUPFAM" id="SSF55136">
    <property type="entry name" value="Probable bacterial effector-binding domain"/>
    <property type="match status" value="1"/>
</dbReference>
<name>A0ABV3ZEU0_9BACT</name>
<dbReference type="EMBL" id="JAULBC010000004">
    <property type="protein sequence ID" value="MEX6688392.1"/>
    <property type="molecule type" value="Genomic_DNA"/>
</dbReference>
<keyword evidence="1" id="KW-0812">Transmembrane</keyword>